<proteinExistence type="predicted"/>
<reference evidence="2 3" key="1">
    <citation type="submission" date="2016-07" db="EMBL/GenBank/DDBJ databases">
        <title>Pervasive Adenine N6-methylation of Active Genes in Fungi.</title>
        <authorList>
            <consortium name="DOE Joint Genome Institute"/>
            <person name="Mondo S.J."/>
            <person name="Dannebaum R.O."/>
            <person name="Kuo R.C."/>
            <person name="Labutti K."/>
            <person name="Haridas S."/>
            <person name="Kuo A."/>
            <person name="Salamov A."/>
            <person name="Ahrendt S.R."/>
            <person name="Lipzen A."/>
            <person name="Sullivan W."/>
            <person name="Andreopoulos W.B."/>
            <person name="Clum A."/>
            <person name="Lindquist E."/>
            <person name="Daum C."/>
            <person name="Ramamoorthy G.K."/>
            <person name="Gryganskyi A."/>
            <person name="Culley D."/>
            <person name="Magnuson J.K."/>
            <person name="James T.Y."/>
            <person name="O'Malley M.A."/>
            <person name="Stajich J.E."/>
            <person name="Spatafora J.W."/>
            <person name="Visel A."/>
            <person name="Grigoriev I.V."/>
        </authorList>
    </citation>
    <scope>NUCLEOTIDE SEQUENCE [LARGE SCALE GENOMIC DNA]</scope>
    <source>
        <strain evidence="2 3">JEL800</strain>
    </source>
</reference>
<keyword evidence="3" id="KW-1185">Reference proteome</keyword>
<dbReference type="OrthoDB" id="291792at2759"/>
<accession>A0A1Y2CTC1</accession>
<protein>
    <submittedName>
        <fullName evidence="2">Uncharacterized protein</fullName>
    </submittedName>
</protein>
<evidence type="ECO:0000256" key="1">
    <source>
        <dbReference type="SAM" id="Phobius"/>
    </source>
</evidence>
<comment type="caution">
    <text evidence="2">The sequence shown here is derived from an EMBL/GenBank/DDBJ whole genome shotgun (WGS) entry which is preliminary data.</text>
</comment>
<evidence type="ECO:0000313" key="3">
    <source>
        <dbReference type="Proteomes" id="UP000193642"/>
    </source>
</evidence>
<keyword evidence="1" id="KW-1133">Transmembrane helix</keyword>
<dbReference type="EMBL" id="MCGO01000007">
    <property type="protein sequence ID" value="ORY50310.1"/>
    <property type="molecule type" value="Genomic_DNA"/>
</dbReference>
<dbReference type="Proteomes" id="UP000193642">
    <property type="component" value="Unassembled WGS sequence"/>
</dbReference>
<gene>
    <name evidence="2" type="ORF">BCR33DRAFT_781068</name>
</gene>
<organism evidence="2 3">
    <name type="scientific">Rhizoclosmatium globosum</name>
    <dbReference type="NCBI Taxonomy" id="329046"/>
    <lineage>
        <taxon>Eukaryota</taxon>
        <taxon>Fungi</taxon>
        <taxon>Fungi incertae sedis</taxon>
        <taxon>Chytridiomycota</taxon>
        <taxon>Chytridiomycota incertae sedis</taxon>
        <taxon>Chytridiomycetes</taxon>
        <taxon>Chytridiales</taxon>
        <taxon>Chytriomycetaceae</taxon>
        <taxon>Rhizoclosmatium</taxon>
    </lineage>
</organism>
<sequence>MSLMNLDFFENFIESIAQVMSRALTDEETEKLLTSFQTLQSRLKHLSTENLKRLEAESHALRPYCKHKGSCSGNALRGLVKAFLTLYVVKYGLSFFPALIMGQVWKKWGCITNTAYSDTVSFPHSPRILLKIGGRDTISFSLFLSVFISSYKGSLCLLRKLRNCDDYLNPFIAGVLLVEASTLTVTVVVES</sequence>
<keyword evidence="1" id="KW-0812">Transmembrane</keyword>
<name>A0A1Y2CTC1_9FUNG</name>
<dbReference type="AlphaFoldDB" id="A0A1Y2CTC1"/>
<feature type="transmembrane region" description="Helical" evidence="1">
    <location>
        <begin position="84"/>
        <end position="105"/>
    </location>
</feature>
<feature type="transmembrane region" description="Helical" evidence="1">
    <location>
        <begin position="170"/>
        <end position="189"/>
    </location>
</feature>
<keyword evidence="1" id="KW-0472">Membrane</keyword>
<evidence type="ECO:0000313" key="2">
    <source>
        <dbReference type="EMBL" id="ORY50310.1"/>
    </source>
</evidence>